<dbReference type="EMBL" id="JANHJP010000017">
    <property type="protein sequence ID" value="MDC9032283.1"/>
    <property type="molecule type" value="Genomic_DNA"/>
</dbReference>
<protein>
    <submittedName>
        <fullName evidence="1">Uncharacterized protein</fullName>
    </submittedName>
</protein>
<dbReference type="Proteomes" id="UP001221763">
    <property type="component" value="Unassembled WGS sequence"/>
</dbReference>
<reference evidence="1 2" key="1">
    <citation type="journal article" date="2023" name="Plant">
        <title>Draft Genome Sequence Resource of CBPPT1, a 'Candidatus Phytoplasma trifolii'-Related Strain Associated with Potato Purple Top Disease in the Columbia Basin, U.S.A.</title>
        <authorList>
            <person name="Wei W."/>
            <person name="Shao J."/>
            <person name="Bottner-Parker K.D."/>
            <person name="Zhao Y."/>
        </authorList>
    </citation>
    <scope>NUCLEOTIDE SEQUENCE [LARGE SCALE GENOMIC DNA]</scope>
    <source>
        <strain evidence="1 2">CBPPT1</strain>
    </source>
</reference>
<dbReference type="RefSeq" id="WP_273585452.1">
    <property type="nucleotide sequence ID" value="NZ_JANHJP010000017.1"/>
</dbReference>
<proteinExistence type="predicted"/>
<gene>
    <name evidence="1" type="ORF">M8044_000506</name>
</gene>
<keyword evidence="2" id="KW-1185">Reference proteome</keyword>
<sequence>MFQKKDYPNYKLKNNKHIEIYKSLFKKGSDNNFFESELEENVFEIILDFDIKKESNDLYMFFILYAYGFTESQNYEYINNFKLDKNIIFYKNI</sequence>
<organism evidence="1 2">
    <name type="scientific">Columbia Basin potato purple top phytoplasma</name>
    <dbReference type="NCBI Taxonomy" id="307134"/>
    <lineage>
        <taxon>Bacteria</taxon>
        <taxon>Bacillati</taxon>
        <taxon>Mycoplasmatota</taxon>
        <taxon>Mollicutes</taxon>
        <taxon>Acholeplasmatales</taxon>
        <taxon>Acholeplasmataceae</taxon>
        <taxon>Candidatus Phytoplasma</taxon>
        <taxon>16SrVI (Clover proliferation group)</taxon>
    </lineage>
</organism>
<name>A0ABT5LCR7_9MOLU</name>
<evidence type="ECO:0000313" key="2">
    <source>
        <dbReference type="Proteomes" id="UP001221763"/>
    </source>
</evidence>
<evidence type="ECO:0000313" key="1">
    <source>
        <dbReference type="EMBL" id="MDC9032283.1"/>
    </source>
</evidence>
<accession>A0ABT5LCR7</accession>
<comment type="caution">
    <text evidence="1">The sequence shown here is derived from an EMBL/GenBank/DDBJ whole genome shotgun (WGS) entry which is preliminary data.</text>
</comment>